<evidence type="ECO:0000256" key="1">
    <source>
        <dbReference type="SAM" id="Phobius"/>
    </source>
</evidence>
<keyword evidence="1" id="KW-0472">Membrane</keyword>
<dbReference type="EMBL" id="GBRH01195374">
    <property type="protein sequence ID" value="JAE02522.1"/>
    <property type="molecule type" value="Transcribed_RNA"/>
</dbReference>
<reference evidence="2" key="2">
    <citation type="journal article" date="2015" name="Data Brief">
        <title>Shoot transcriptome of the giant reed, Arundo donax.</title>
        <authorList>
            <person name="Barrero R.A."/>
            <person name="Guerrero F.D."/>
            <person name="Moolhuijzen P."/>
            <person name="Goolsby J.A."/>
            <person name="Tidwell J."/>
            <person name="Bellgard S.E."/>
            <person name="Bellgard M.I."/>
        </authorList>
    </citation>
    <scope>NUCLEOTIDE SEQUENCE</scope>
    <source>
        <tissue evidence="2">Shoot tissue taken approximately 20 cm above the soil surface</tissue>
    </source>
</reference>
<evidence type="ECO:0000313" key="2">
    <source>
        <dbReference type="EMBL" id="JAE02522.1"/>
    </source>
</evidence>
<accession>A0A0A9ER05</accession>
<sequence>MGCFQQLGLYRMFGWSMLVSLSWCYLFIQVTGGT</sequence>
<dbReference type="AlphaFoldDB" id="A0A0A9ER05"/>
<protein>
    <submittedName>
        <fullName evidence="2">Uncharacterized protein</fullName>
    </submittedName>
</protein>
<organism evidence="2">
    <name type="scientific">Arundo donax</name>
    <name type="common">Giant reed</name>
    <name type="synonym">Donax arundinaceus</name>
    <dbReference type="NCBI Taxonomy" id="35708"/>
    <lineage>
        <taxon>Eukaryota</taxon>
        <taxon>Viridiplantae</taxon>
        <taxon>Streptophyta</taxon>
        <taxon>Embryophyta</taxon>
        <taxon>Tracheophyta</taxon>
        <taxon>Spermatophyta</taxon>
        <taxon>Magnoliopsida</taxon>
        <taxon>Liliopsida</taxon>
        <taxon>Poales</taxon>
        <taxon>Poaceae</taxon>
        <taxon>PACMAD clade</taxon>
        <taxon>Arundinoideae</taxon>
        <taxon>Arundineae</taxon>
        <taxon>Arundo</taxon>
    </lineage>
</organism>
<name>A0A0A9ER05_ARUDO</name>
<reference evidence="2" key="1">
    <citation type="submission" date="2014-09" db="EMBL/GenBank/DDBJ databases">
        <authorList>
            <person name="Magalhaes I.L.F."/>
            <person name="Oliveira U."/>
            <person name="Santos F.R."/>
            <person name="Vidigal T.H.D.A."/>
            <person name="Brescovit A.D."/>
            <person name="Santos A.J."/>
        </authorList>
    </citation>
    <scope>NUCLEOTIDE SEQUENCE</scope>
    <source>
        <tissue evidence="2">Shoot tissue taken approximately 20 cm above the soil surface</tissue>
    </source>
</reference>
<proteinExistence type="predicted"/>
<feature type="transmembrane region" description="Helical" evidence="1">
    <location>
        <begin position="12"/>
        <end position="32"/>
    </location>
</feature>
<keyword evidence="1" id="KW-1133">Transmembrane helix</keyword>
<keyword evidence="1" id="KW-0812">Transmembrane</keyword>